<dbReference type="OrthoDB" id="7511162at2"/>
<feature type="chain" id="PRO_5012888397" evidence="1">
    <location>
        <begin position="24"/>
        <end position="112"/>
    </location>
</feature>
<feature type="signal peptide" evidence="1">
    <location>
        <begin position="1"/>
        <end position="23"/>
    </location>
</feature>
<dbReference type="RefSeq" id="WP_079637878.1">
    <property type="nucleotide sequence ID" value="NZ_FUYP01000006.1"/>
</dbReference>
<protein>
    <submittedName>
        <fullName evidence="2">UrcA family protein</fullName>
    </submittedName>
</protein>
<sequence>MAKLPLIFLAVPLVATGAPAAAAEDGAGRHVLVSYSDLDLASADGRRKLTARVKRASHEVCGGRSTVRQNLNEILAYRECRAAAMRSAEPQLASLFSGQKLADGGPLHVAAK</sequence>
<dbReference type="InterPro" id="IPR030972">
    <property type="entry name" value="UrcA_uranyl"/>
</dbReference>
<gene>
    <name evidence="2" type="ORF">SAMN06295937_100669</name>
</gene>
<evidence type="ECO:0000313" key="2">
    <source>
        <dbReference type="EMBL" id="SKB44579.1"/>
    </source>
</evidence>
<accession>A0A1T5BC42</accession>
<name>A0A1T5BC42_9SPHN</name>
<reference evidence="3" key="1">
    <citation type="submission" date="2017-02" db="EMBL/GenBank/DDBJ databases">
        <authorList>
            <person name="Varghese N."/>
            <person name="Submissions S."/>
        </authorList>
    </citation>
    <scope>NUCLEOTIDE SEQUENCE [LARGE SCALE GENOMIC DNA]</scope>
    <source>
        <strain evidence="3">R11H</strain>
    </source>
</reference>
<dbReference type="EMBL" id="FUYP01000006">
    <property type="protein sequence ID" value="SKB44579.1"/>
    <property type="molecule type" value="Genomic_DNA"/>
</dbReference>
<evidence type="ECO:0000313" key="3">
    <source>
        <dbReference type="Proteomes" id="UP000190044"/>
    </source>
</evidence>
<evidence type="ECO:0000256" key="1">
    <source>
        <dbReference type="SAM" id="SignalP"/>
    </source>
</evidence>
<keyword evidence="1" id="KW-0732">Signal</keyword>
<keyword evidence="3" id="KW-1185">Reference proteome</keyword>
<dbReference type="AlphaFoldDB" id="A0A1T5BC42"/>
<organism evidence="2 3">
    <name type="scientific">Sphingopyxis flava</name>
    <dbReference type="NCBI Taxonomy" id="1507287"/>
    <lineage>
        <taxon>Bacteria</taxon>
        <taxon>Pseudomonadati</taxon>
        <taxon>Pseudomonadota</taxon>
        <taxon>Alphaproteobacteria</taxon>
        <taxon>Sphingomonadales</taxon>
        <taxon>Sphingomonadaceae</taxon>
        <taxon>Sphingopyxis</taxon>
    </lineage>
</organism>
<dbReference type="NCBIfam" id="TIGR04433">
    <property type="entry name" value="UrcA_uranyl"/>
    <property type="match status" value="1"/>
</dbReference>
<proteinExistence type="predicted"/>
<dbReference type="Proteomes" id="UP000190044">
    <property type="component" value="Unassembled WGS sequence"/>
</dbReference>